<dbReference type="PANTHER" id="PTHR30337:SF7">
    <property type="entry name" value="PHOSPHOESTERASE"/>
    <property type="match status" value="1"/>
</dbReference>
<dbReference type="InterPro" id="IPR041796">
    <property type="entry name" value="Mre11_N"/>
</dbReference>
<sequence length="446" mass="49369">MSAAFRFIHAADLHVDSPFRGLAVAPERIREALAESTFAAVRHLVDSAIEHEVEFVVISGDLYDAADRSLRAQLALKREWERLCAKSVQLFVIHGNHDHLSGARASLDWPESVTVFGADKVDHKPAFNKNGELIAYIHGISYGTRAVTDNLAARYKALPDMPYQIALLHGNVDGDASHDPYAPCSLYELAASEFDYWALGHVHQRAVLHTYPHVVYPGNTQGRHTREQGAKGCYLVDVSAAKETELTFIELDAVRWETVITDIADLTTEQSLLEAMENAIVTMAADCGGRPLMLKLVLTGRGPMHRKVSESSFIQELLEELRSRFDLDEYGAHESAAEWIWLIGLETRTGAELDPELLSAEDSFAGELYRQCASGWKDGSGLALEEEALAPLLANPRLRKLIRSVSERQKQEWILQARELTLGLLTDEAESAAAGMPETSGEEARQ</sequence>
<name>A0ABY5S2S4_9BACL</name>
<dbReference type="PANTHER" id="PTHR30337">
    <property type="entry name" value="COMPONENT OF ATP-DEPENDENT DSDNA EXONUCLEASE"/>
    <property type="match status" value="1"/>
</dbReference>
<dbReference type="Pfam" id="PF00149">
    <property type="entry name" value="Metallophos"/>
    <property type="match status" value="1"/>
</dbReference>
<dbReference type="SUPFAM" id="SSF56300">
    <property type="entry name" value="Metallo-dependent phosphatases"/>
    <property type="match status" value="1"/>
</dbReference>
<dbReference type="InterPro" id="IPR004843">
    <property type="entry name" value="Calcineurin-like_PHP"/>
</dbReference>
<evidence type="ECO:0000313" key="4">
    <source>
        <dbReference type="Proteomes" id="UP001057877"/>
    </source>
</evidence>
<dbReference type="GO" id="GO:0004527">
    <property type="term" value="F:exonuclease activity"/>
    <property type="evidence" value="ECO:0007669"/>
    <property type="project" value="UniProtKB-KW"/>
</dbReference>
<keyword evidence="4" id="KW-1185">Reference proteome</keyword>
<dbReference type="Proteomes" id="UP001057877">
    <property type="component" value="Chromosome"/>
</dbReference>
<dbReference type="EMBL" id="CP091430">
    <property type="protein sequence ID" value="UVI27959.1"/>
    <property type="molecule type" value="Genomic_DNA"/>
</dbReference>
<gene>
    <name evidence="3" type="ORF">L1F29_21190</name>
</gene>
<keyword evidence="3" id="KW-0269">Exonuclease</keyword>
<dbReference type="Gene3D" id="3.60.21.10">
    <property type="match status" value="1"/>
</dbReference>
<keyword evidence="3" id="KW-0540">Nuclease</keyword>
<accession>A0ABY5S2S4</accession>
<proteinExistence type="predicted"/>
<dbReference type="InterPro" id="IPR050535">
    <property type="entry name" value="DNA_Repair-Maintenance_Comp"/>
</dbReference>
<evidence type="ECO:0000256" key="1">
    <source>
        <dbReference type="ARBA" id="ARBA00022801"/>
    </source>
</evidence>
<organism evidence="3 4">
    <name type="scientific">Paenibacillus spongiae</name>
    <dbReference type="NCBI Taxonomy" id="2909671"/>
    <lineage>
        <taxon>Bacteria</taxon>
        <taxon>Bacillati</taxon>
        <taxon>Bacillota</taxon>
        <taxon>Bacilli</taxon>
        <taxon>Bacillales</taxon>
        <taxon>Paenibacillaceae</taxon>
        <taxon>Paenibacillus</taxon>
    </lineage>
</organism>
<dbReference type="CDD" id="cd00840">
    <property type="entry name" value="MPP_Mre11_N"/>
    <property type="match status" value="1"/>
</dbReference>
<feature type="domain" description="Calcineurin-like phosphoesterase" evidence="2">
    <location>
        <begin position="5"/>
        <end position="204"/>
    </location>
</feature>
<dbReference type="RefSeq" id="WP_258384047.1">
    <property type="nucleotide sequence ID" value="NZ_CP091430.1"/>
</dbReference>
<reference evidence="3" key="1">
    <citation type="submission" date="2022-01" db="EMBL/GenBank/DDBJ databases">
        <title>Paenibacillus spongiae sp. nov., isolated from marine sponge.</title>
        <authorList>
            <person name="Li Z."/>
            <person name="Zhang M."/>
        </authorList>
    </citation>
    <scope>NUCLEOTIDE SEQUENCE</scope>
    <source>
        <strain evidence="3">PHS-Z3</strain>
    </source>
</reference>
<keyword evidence="1" id="KW-0378">Hydrolase</keyword>
<evidence type="ECO:0000313" key="3">
    <source>
        <dbReference type="EMBL" id="UVI27959.1"/>
    </source>
</evidence>
<dbReference type="InterPro" id="IPR014576">
    <property type="entry name" value="Pesterase_YhaO"/>
</dbReference>
<protein>
    <submittedName>
        <fullName evidence="3">DNA repair exonuclease</fullName>
    </submittedName>
</protein>
<evidence type="ECO:0000259" key="2">
    <source>
        <dbReference type="Pfam" id="PF00149"/>
    </source>
</evidence>
<dbReference type="InterPro" id="IPR029052">
    <property type="entry name" value="Metallo-depent_PP-like"/>
</dbReference>
<dbReference type="PIRSF" id="PIRSF033091">
    <property type="entry name" value="Pesterase_YhaO"/>
    <property type="match status" value="1"/>
</dbReference>